<proteinExistence type="inferred from homology"/>
<dbReference type="InterPro" id="IPR013148">
    <property type="entry name" value="Glyco_hydro_32_N"/>
</dbReference>
<comment type="similarity">
    <text evidence="1">Belongs to the glycosyl hydrolase 32 family.</text>
</comment>
<dbReference type="Gene3D" id="2.115.10.20">
    <property type="entry name" value="Glycosyl hydrolase domain, family 43"/>
    <property type="match status" value="1"/>
</dbReference>
<dbReference type="InterPro" id="IPR001362">
    <property type="entry name" value="Glyco_hydro_32"/>
</dbReference>
<keyword evidence="3 6" id="KW-0378">Hydrolase</keyword>
<dbReference type="RefSeq" id="WP_310057420.1">
    <property type="nucleotide sequence ID" value="NZ_JAVDVQ010000009.1"/>
</dbReference>
<evidence type="ECO:0000256" key="1">
    <source>
        <dbReference type="ARBA" id="ARBA00009902"/>
    </source>
</evidence>
<keyword evidence="7" id="KW-1185">Reference proteome</keyword>
<dbReference type="PROSITE" id="PS00609">
    <property type="entry name" value="GLYCOSYL_HYDROL_F32"/>
    <property type="match status" value="1"/>
</dbReference>
<evidence type="ECO:0000259" key="5">
    <source>
        <dbReference type="Pfam" id="PF00251"/>
    </source>
</evidence>
<dbReference type="GO" id="GO:0004564">
    <property type="term" value="F:beta-fructofuranosidase activity"/>
    <property type="evidence" value="ECO:0007669"/>
    <property type="project" value="UniProtKB-EC"/>
</dbReference>
<keyword evidence="4 6" id="KW-0326">Glycosidase</keyword>
<dbReference type="InterPro" id="IPR013320">
    <property type="entry name" value="ConA-like_dom_sf"/>
</dbReference>
<dbReference type="SMART" id="SM00640">
    <property type="entry name" value="Glyco_32"/>
    <property type="match status" value="1"/>
</dbReference>
<dbReference type="InterPro" id="IPR018053">
    <property type="entry name" value="Glyco_hydro_32_AS"/>
</dbReference>
<gene>
    <name evidence="6" type="ORF">J2X01_002443</name>
</gene>
<dbReference type="EC" id="3.2.1.26" evidence="2"/>
<comment type="caution">
    <text evidence="6">The sequence shown here is derived from an EMBL/GenBank/DDBJ whole genome shotgun (WGS) entry which is preliminary data.</text>
</comment>
<dbReference type="SUPFAM" id="SSF49899">
    <property type="entry name" value="Concanavalin A-like lectins/glucanases"/>
    <property type="match status" value="1"/>
</dbReference>
<evidence type="ECO:0000313" key="7">
    <source>
        <dbReference type="Proteomes" id="UP001252243"/>
    </source>
</evidence>
<accession>A0ABU1UDE7</accession>
<dbReference type="EMBL" id="JAVDVQ010000009">
    <property type="protein sequence ID" value="MDR7083150.1"/>
    <property type="molecule type" value="Genomic_DNA"/>
</dbReference>
<dbReference type="Pfam" id="PF00251">
    <property type="entry name" value="Glyco_hydro_32N"/>
    <property type="match status" value="1"/>
</dbReference>
<dbReference type="PANTHER" id="PTHR43101:SF1">
    <property type="entry name" value="BETA-FRUCTOSIDASE"/>
    <property type="match status" value="1"/>
</dbReference>
<dbReference type="PANTHER" id="PTHR43101">
    <property type="entry name" value="BETA-FRUCTOSIDASE"/>
    <property type="match status" value="1"/>
</dbReference>
<dbReference type="Proteomes" id="UP001252243">
    <property type="component" value="Unassembled WGS sequence"/>
</dbReference>
<evidence type="ECO:0000256" key="3">
    <source>
        <dbReference type="ARBA" id="ARBA00022801"/>
    </source>
</evidence>
<dbReference type="InterPro" id="IPR023296">
    <property type="entry name" value="Glyco_hydro_beta-prop_sf"/>
</dbReference>
<organism evidence="6 7">
    <name type="scientific">Arthrobacter ginsengisoli</name>
    <dbReference type="NCBI Taxonomy" id="1356565"/>
    <lineage>
        <taxon>Bacteria</taxon>
        <taxon>Bacillati</taxon>
        <taxon>Actinomycetota</taxon>
        <taxon>Actinomycetes</taxon>
        <taxon>Micrococcales</taxon>
        <taxon>Micrococcaceae</taxon>
        <taxon>Arthrobacter</taxon>
    </lineage>
</organism>
<evidence type="ECO:0000256" key="4">
    <source>
        <dbReference type="ARBA" id="ARBA00023295"/>
    </source>
</evidence>
<reference evidence="6 7" key="1">
    <citation type="submission" date="2023-07" db="EMBL/GenBank/DDBJ databases">
        <title>Sorghum-associated microbial communities from plants grown in Nebraska, USA.</title>
        <authorList>
            <person name="Schachtman D."/>
        </authorList>
    </citation>
    <scope>NUCLEOTIDE SEQUENCE [LARGE SCALE GENOMIC DNA]</scope>
    <source>
        <strain evidence="6 7">BE167</strain>
    </source>
</reference>
<name>A0ABU1UDE7_9MICC</name>
<sequence>MDTAARHPDRAFPRFHPRPANGWINDPNGLSYAGGRYHVFFQFNPESARHRGICWGHLSSPDLVHWDEEPVALRPQPGGPDALGCWSGVVTDDGGVPTAAYSGVDTVGGHSRVVLARADKALRSWAQEGHVAAEVPPDPQVTAVRDPFLFHFQGRRFALQGAGLASGHAAVLLYSVEELRTWRYEGIWFSTEDPHAARHLPAEIWECPQLVRVPDSSGADTWVLMASLWLAADQHDHPNGVGYVLGTLVPNAFGLPVFTPASGGKADLGREFYAPQLLALPDRALLWGWSGEAEDAEGRPGRSQDEIDDAGWAGILTFPRQLSVHGGVLAVEPAPELGAYRGDRLHHGAAGTLTLPPEAEVRVARGEGTLRLVLVAAGQRRTVFADTVAGGDELRIFIDASIVEVYRHGSVPTTLRAYPGPGEEWQLELPHGAAADVWELRHPDWSETNL</sequence>
<dbReference type="CDD" id="cd08996">
    <property type="entry name" value="GH32_FFase"/>
    <property type="match status" value="1"/>
</dbReference>
<protein>
    <recommendedName>
        <fullName evidence="2">beta-fructofuranosidase</fullName>
        <ecNumber evidence="2">3.2.1.26</ecNumber>
    </recommendedName>
</protein>
<dbReference type="InterPro" id="IPR051214">
    <property type="entry name" value="GH32_Enzymes"/>
</dbReference>
<feature type="domain" description="Glycosyl hydrolase family 32 N-terminal" evidence="5">
    <location>
        <begin position="16"/>
        <end position="332"/>
    </location>
</feature>
<evidence type="ECO:0000313" key="6">
    <source>
        <dbReference type="EMBL" id="MDR7083150.1"/>
    </source>
</evidence>
<evidence type="ECO:0000256" key="2">
    <source>
        <dbReference type="ARBA" id="ARBA00012758"/>
    </source>
</evidence>
<dbReference type="SUPFAM" id="SSF75005">
    <property type="entry name" value="Arabinanase/levansucrase/invertase"/>
    <property type="match status" value="1"/>
</dbReference>